<gene>
    <name evidence="2" type="ORF">B296_00028325</name>
</gene>
<evidence type="ECO:0000313" key="3">
    <source>
        <dbReference type="Proteomes" id="UP000287651"/>
    </source>
</evidence>
<dbReference type="EMBL" id="AMZH03005160">
    <property type="protein sequence ID" value="RRT67110.1"/>
    <property type="molecule type" value="Genomic_DNA"/>
</dbReference>
<feature type="region of interest" description="Disordered" evidence="1">
    <location>
        <begin position="1"/>
        <end position="110"/>
    </location>
</feature>
<organism evidence="2 3">
    <name type="scientific">Ensete ventricosum</name>
    <name type="common">Abyssinian banana</name>
    <name type="synonym">Musa ensete</name>
    <dbReference type="NCBI Taxonomy" id="4639"/>
    <lineage>
        <taxon>Eukaryota</taxon>
        <taxon>Viridiplantae</taxon>
        <taxon>Streptophyta</taxon>
        <taxon>Embryophyta</taxon>
        <taxon>Tracheophyta</taxon>
        <taxon>Spermatophyta</taxon>
        <taxon>Magnoliopsida</taxon>
        <taxon>Liliopsida</taxon>
        <taxon>Zingiberales</taxon>
        <taxon>Musaceae</taxon>
        <taxon>Ensete</taxon>
    </lineage>
</organism>
<protein>
    <submittedName>
        <fullName evidence="2">Uncharacterized protein</fullName>
    </submittedName>
</protein>
<proteinExistence type="predicted"/>
<evidence type="ECO:0000256" key="1">
    <source>
        <dbReference type="SAM" id="MobiDB-lite"/>
    </source>
</evidence>
<feature type="compositionally biased region" description="Basic residues" evidence="1">
    <location>
        <begin position="77"/>
        <end position="86"/>
    </location>
</feature>
<comment type="caution">
    <text evidence="2">The sequence shown here is derived from an EMBL/GenBank/DDBJ whole genome shotgun (WGS) entry which is preliminary data.</text>
</comment>
<dbReference type="AlphaFoldDB" id="A0A426ZT47"/>
<sequence length="110" mass="11933">MESGWTASGLESGAAGRTPTHRSSGTASCRSRRRTGTRRPRRTTWSTGTRRDPSRCTSRTVATRRPSGYSPSPTSRSPHRPVRPGRRPTETPAPEDPSDSLSIAGRGDED</sequence>
<dbReference type="Proteomes" id="UP000287651">
    <property type="component" value="Unassembled WGS sequence"/>
</dbReference>
<feature type="compositionally biased region" description="Basic residues" evidence="1">
    <location>
        <begin position="30"/>
        <end position="42"/>
    </location>
</feature>
<name>A0A426ZT47_ENSVE</name>
<reference evidence="2 3" key="1">
    <citation type="journal article" date="2014" name="Agronomy (Basel)">
        <title>A Draft Genome Sequence for Ensete ventricosum, the Drought-Tolerant Tree Against Hunger.</title>
        <authorList>
            <person name="Harrison J."/>
            <person name="Moore K.A."/>
            <person name="Paszkiewicz K."/>
            <person name="Jones T."/>
            <person name="Grant M."/>
            <person name="Ambacheew D."/>
            <person name="Muzemil S."/>
            <person name="Studholme D.J."/>
        </authorList>
    </citation>
    <scope>NUCLEOTIDE SEQUENCE [LARGE SCALE GENOMIC DNA]</scope>
</reference>
<evidence type="ECO:0000313" key="2">
    <source>
        <dbReference type="EMBL" id="RRT67110.1"/>
    </source>
</evidence>
<accession>A0A426ZT47</accession>